<dbReference type="AlphaFoldDB" id="A0A1C3UFM0"/>
<protein>
    <submittedName>
        <fullName evidence="2">Ketosteroid isomerase-related protein</fullName>
    </submittedName>
</protein>
<dbReference type="GO" id="GO:0016853">
    <property type="term" value="F:isomerase activity"/>
    <property type="evidence" value="ECO:0007669"/>
    <property type="project" value="UniProtKB-KW"/>
</dbReference>
<proteinExistence type="predicted"/>
<dbReference type="EMBL" id="FMAC01000002">
    <property type="protein sequence ID" value="SCB14270.1"/>
    <property type="molecule type" value="Genomic_DNA"/>
</dbReference>
<feature type="domain" description="SnoaL-like" evidence="1">
    <location>
        <begin position="12"/>
        <end position="106"/>
    </location>
</feature>
<name>A0A1C3UFM0_9HYPH</name>
<dbReference type="OrthoDB" id="4945579at2"/>
<sequence length="114" mass="13270">MNSLENARCDTVKRLFAAYLAQHPDIVDPMLTPDFTFSSPRDDHIDKKRYFEHCWPKEKVFRDIHIEHLVADGDDVIIGYRAEKIDGGSFRNVELIRFAGDRIAEVNVYFGRNL</sequence>
<evidence type="ECO:0000313" key="2">
    <source>
        <dbReference type="EMBL" id="SCB14270.1"/>
    </source>
</evidence>
<keyword evidence="3" id="KW-1185">Reference proteome</keyword>
<dbReference type="Pfam" id="PF12680">
    <property type="entry name" value="SnoaL_2"/>
    <property type="match status" value="1"/>
</dbReference>
<organism evidence="2 3">
    <name type="scientific">Rhizobium hainanense</name>
    <dbReference type="NCBI Taxonomy" id="52131"/>
    <lineage>
        <taxon>Bacteria</taxon>
        <taxon>Pseudomonadati</taxon>
        <taxon>Pseudomonadota</taxon>
        <taxon>Alphaproteobacteria</taxon>
        <taxon>Hyphomicrobiales</taxon>
        <taxon>Rhizobiaceae</taxon>
        <taxon>Rhizobium/Agrobacterium group</taxon>
        <taxon>Rhizobium</taxon>
    </lineage>
</organism>
<dbReference type="Proteomes" id="UP000186228">
    <property type="component" value="Unassembled WGS sequence"/>
</dbReference>
<dbReference type="InterPro" id="IPR032710">
    <property type="entry name" value="NTF2-like_dom_sf"/>
</dbReference>
<dbReference type="Gene3D" id="3.10.450.50">
    <property type="match status" value="1"/>
</dbReference>
<gene>
    <name evidence="2" type="ORF">GA0061100_10286</name>
</gene>
<dbReference type="STRING" id="52131.GA0061100_10286"/>
<accession>A0A1C3UFM0</accession>
<evidence type="ECO:0000313" key="3">
    <source>
        <dbReference type="Proteomes" id="UP000186228"/>
    </source>
</evidence>
<reference evidence="3" key="1">
    <citation type="submission" date="2016-08" db="EMBL/GenBank/DDBJ databases">
        <authorList>
            <person name="Varghese N."/>
            <person name="Submissions Spin"/>
        </authorList>
    </citation>
    <scope>NUCLEOTIDE SEQUENCE [LARGE SCALE GENOMIC DNA]</scope>
    <source>
        <strain evidence="3">CCBAU 57015</strain>
    </source>
</reference>
<evidence type="ECO:0000259" key="1">
    <source>
        <dbReference type="Pfam" id="PF12680"/>
    </source>
</evidence>
<keyword evidence="2" id="KW-0413">Isomerase</keyword>
<dbReference type="InterPro" id="IPR037401">
    <property type="entry name" value="SnoaL-like"/>
</dbReference>
<dbReference type="SUPFAM" id="SSF54427">
    <property type="entry name" value="NTF2-like"/>
    <property type="match status" value="1"/>
</dbReference>
<dbReference type="RefSeq" id="WP_075852009.1">
    <property type="nucleotide sequence ID" value="NZ_FMAC01000002.1"/>
</dbReference>